<accession>A0ABQ6Q4X8</accession>
<evidence type="ECO:0000313" key="10">
    <source>
        <dbReference type="Proteomes" id="UP001307705"/>
    </source>
</evidence>
<proteinExistence type="inferred from homology"/>
<comment type="pathway">
    <text evidence="1 8">Cofactor biosynthesis; (R)-pantothenate biosynthesis; (R)-pantothenate from (R)-pantoate and beta-alanine: step 1/1.</text>
</comment>
<evidence type="ECO:0000256" key="2">
    <source>
        <dbReference type="ARBA" id="ARBA00009256"/>
    </source>
</evidence>
<comment type="function">
    <text evidence="8">Catalyzes the condensation of pantoate with beta-alanine in an ATP-dependent reaction via a pantoyl-adenylate intermediate.</text>
</comment>
<dbReference type="Proteomes" id="UP001307705">
    <property type="component" value="Unassembled WGS sequence"/>
</dbReference>
<dbReference type="NCBIfam" id="TIGR00125">
    <property type="entry name" value="cyt_tran_rel"/>
    <property type="match status" value="1"/>
</dbReference>
<comment type="caution">
    <text evidence="8">Lacks conserved residue(s) required for the propagation of feature annotation.</text>
</comment>
<dbReference type="PANTHER" id="PTHR21299:SF1">
    <property type="entry name" value="PANTOATE--BETA-ALANINE LIGASE"/>
    <property type="match status" value="1"/>
</dbReference>
<evidence type="ECO:0000256" key="1">
    <source>
        <dbReference type="ARBA" id="ARBA00004990"/>
    </source>
</evidence>
<dbReference type="Pfam" id="PF02569">
    <property type="entry name" value="Pantoate_ligase"/>
    <property type="match status" value="1"/>
</dbReference>
<evidence type="ECO:0000256" key="8">
    <source>
        <dbReference type="HAMAP-Rule" id="MF_00158"/>
    </source>
</evidence>
<dbReference type="InterPro" id="IPR042176">
    <property type="entry name" value="Pantoate_ligase_C"/>
</dbReference>
<evidence type="ECO:0000256" key="6">
    <source>
        <dbReference type="ARBA" id="ARBA00022840"/>
    </source>
</evidence>
<comment type="similarity">
    <text evidence="2 8">Belongs to the pantothenate synthetase family.</text>
</comment>
<reference evidence="9 10" key="1">
    <citation type="submission" date="2023-08" db="EMBL/GenBank/DDBJ databases">
        <title>Draft genome sequence of Algoriphagus taiwanensis.</title>
        <authorList>
            <person name="Takatani N."/>
            <person name="Hosokawa M."/>
            <person name="Sawabe T."/>
        </authorList>
    </citation>
    <scope>NUCLEOTIDE SEQUENCE [LARGE SCALE GENOMIC DNA]</scope>
    <source>
        <strain evidence="9 10">JCM 19755</strain>
    </source>
</reference>
<dbReference type="InterPro" id="IPR014729">
    <property type="entry name" value="Rossmann-like_a/b/a_fold"/>
</dbReference>
<protein>
    <recommendedName>
        <fullName evidence="8">Pantothenate synthetase</fullName>
        <shortName evidence="8">PS</shortName>
        <ecNumber evidence="8">6.3.2.1</ecNumber>
    </recommendedName>
    <alternativeName>
        <fullName evidence="8">Pantoate--beta-alanine ligase</fullName>
    </alternativeName>
    <alternativeName>
        <fullName evidence="8">Pantoate-activating enzyme</fullName>
    </alternativeName>
</protein>
<evidence type="ECO:0000313" key="9">
    <source>
        <dbReference type="EMBL" id="GMQ34072.1"/>
    </source>
</evidence>
<comment type="catalytic activity">
    <reaction evidence="7 8">
        <text>(R)-pantoate + beta-alanine + ATP = (R)-pantothenate + AMP + diphosphate + H(+)</text>
        <dbReference type="Rhea" id="RHEA:10912"/>
        <dbReference type="ChEBI" id="CHEBI:15378"/>
        <dbReference type="ChEBI" id="CHEBI:15980"/>
        <dbReference type="ChEBI" id="CHEBI:29032"/>
        <dbReference type="ChEBI" id="CHEBI:30616"/>
        <dbReference type="ChEBI" id="CHEBI:33019"/>
        <dbReference type="ChEBI" id="CHEBI:57966"/>
        <dbReference type="ChEBI" id="CHEBI:456215"/>
        <dbReference type="EC" id="6.3.2.1"/>
    </reaction>
</comment>
<feature type="binding site" evidence="8">
    <location>
        <position position="153"/>
    </location>
    <ligand>
        <name>(R)-pantoate</name>
        <dbReference type="ChEBI" id="CHEBI:15980"/>
    </ligand>
</feature>
<dbReference type="PANTHER" id="PTHR21299">
    <property type="entry name" value="CYTIDYLATE KINASE/PANTOATE-BETA-ALANINE LIGASE"/>
    <property type="match status" value="1"/>
</dbReference>
<evidence type="ECO:0000256" key="4">
    <source>
        <dbReference type="ARBA" id="ARBA00022655"/>
    </source>
</evidence>
<feature type="binding site" evidence="8">
    <location>
        <begin position="184"/>
        <end position="187"/>
    </location>
    <ligand>
        <name>ATP</name>
        <dbReference type="ChEBI" id="CHEBI:30616"/>
    </ligand>
</feature>
<feature type="binding site" evidence="8">
    <location>
        <position position="61"/>
    </location>
    <ligand>
        <name>beta-alanine</name>
        <dbReference type="ChEBI" id="CHEBI:57966"/>
    </ligand>
</feature>
<dbReference type="Gene3D" id="3.30.1300.10">
    <property type="entry name" value="Pantoate-beta-alanine ligase, C-terminal domain"/>
    <property type="match status" value="1"/>
</dbReference>
<keyword evidence="8" id="KW-0963">Cytoplasm</keyword>
<dbReference type="SUPFAM" id="SSF52374">
    <property type="entry name" value="Nucleotidylyl transferase"/>
    <property type="match status" value="1"/>
</dbReference>
<dbReference type="HAMAP" id="MF_00158">
    <property type="entry name" value="PanC"/>
    <property type="match status" value="1"/>
</dbReference>
<dbReference type="EMBL" id="BTPE01000007">
    <property type="protein sequence ID" value="GMQ34072.1"/>
    <property type="molecule type" value="Genomic_DNA"/>
</dbReference>
<comment type="miscellaneous">
    <text evidence="8">The reaction proceeds by a bi uni uni bi ping pong mechanism.</text>
</comment>
<feature type="active site" description="Proton donor" evidence="8">
    <location>
        <position position="37"/>
    </location>
</feature>
<dbReference type="RefSeq" id="WP_338228903.1">
    <property type="nucleotide sequence ID" value="NZ_BTPE01000007.1"/>
</dbReference>
<sequence length="282" mass="32287">MKRINTPSEWNPLWLSHLQKNEKIGFVPTMGALHQGHLDLVQKSLENTDATLVSIFVNPTQFNNPEDFKKYPNTLAEDLKKLESVGVDYVFVPNVETMYPDKAELKLDFGFVERVLEGEFRPGHFNGVGLVVSKLFHAIRPHVAFFGQKDLQQVAVIKRLVKDLSFPIELEIVPTRREEDGLAMSSRNLRLSPEEREQALILIHSLKKAKKELFEGKFWLEVKKEIEQDFLQVPLAKLDYFELVNPDTFESQSEFSPAKKSSICVAAYLGEIRLIDNLPIIP</sequence>
<dbReference type="CDD" id="cd00560">
    <property type="entry name" value="PanC"/>
    <property type="match status" value="1"/>
</dbReference>
<keyword evidence="4 8" id="KW-0566">Pantothenate biosynthesis</keyword>
<gene>
    <name evidence="8 9" type="primary">panC</name>
    <name evidence="9" type="ORF">Ataiwa_23440</name>
</gene>
<evidence type="ECO:0000256" key="3">
    <source>
        <dbReference type="ARBA" id="ARBA00022598"/>
    </source>
</evidence>
<organism evidence="9 10">
    <name type="scientific">Algoriphagus taiwanensis</name>
    <dbReference type="NCBI Taxonomy" id="1445656"/>
    <lineage>
        <taxon>Bacteria</taxon>
        <taxon>Pseudomonadati</taxon>
        <taxon>Bacteroidota</taxon>
        <taxon>Cytophagia</taxon>
        <taxon>Cytophagales</taxon>
        <taxon>Cyclobacteriaceae</taxon>
        <taxon>Algoriphagus</taxon>
    </lineage>
</organism>
<keyword evidence="6 8" id="KW-0067">ATP-binding</keyword>
<dbReference type="GO" id="GO:0016874">
    <property type="term" value="F:ligase activity"/>
    <property type="evidence" value="ECO:0007669"/>
    <property type="project" value="UniProtKB-KW"/>
</dbReference>
<dbReference type="Gene3D" id="3.40.50.620">
    <property type="entry name" value="HUPs"/>
    <property type="match status" value="1"/>
</dbReference>
<keyword evidence="5 8" id="KW-0547">Nucleotide-binding</keyword>
<feature type="binding site" evidence="8">
    <location>
        <begin position="30"/>
        <end position="37"/>
    </location>
    <ligand>
        <name>ATP</name>
        <dbReference type="ChEBI" id="CHEBI:30616"/>
    </ligand>
</feature>
<evidence type="ECO:0000256" key="5">
    <source>
        <dbReference type="ARBA" id="ARBA00022741"/>
    </source>
</evidence>
<dbReference type="InterPro" id="IPR004821">
    <property type="entry name" value="Cyt_trans-like"/>
</dbReference>
<name>A0ABQ6Q4X8_9BACT</name>
<keyword evidence="3 8" id="KW-0436">Ligase</keyword>
<evidence type="ECO:0000256" key="7">
    <source>
        <dbReference type="ARBA" id="ARBA00048258"/>
    </source>
</evidence>
<comment type="subcellular location">
    <subcellularLocation>
        <location evidence="8">Cytoplasm</location>
    </subcellularLocation>
</comment>
<comment type="subunit">
    <text evidence="8">Homodimer.</text>
</comment>
<dbReference type="NCBIfam" id="TIGR00018">
    <property type="entry name" value="panC"/>
    <property type="match status" value="1"/>
</dbReference>
<dbReference type="EC" id="6.3.2.1" evidence="8"/>
<comment type="caution">
    <text evidence="9">The sequence shown here is derived from an EMBL/GenBank/DDBJ whole genome shotgun (WGS) entry which is preliminary data.</text>
</comment>
<feature type="binding site" evidence="8">
    <location>
        <begin position="147"/>
        <end position="150"/>
    </location>
    <ligand>
        <name>ATP</name>
        <dbReference type="ChEBI" id="CHEBI:30616"/>
    </ligand>
</feature>
<dbReference type="InterPro" id="IPR003721">
    <property type="entry name" value="Pantoate_ligase"/>
</dbReference>
<keyword evidence="10" id="KW-1185">Reference proteome</keyword>
<feature type="binding site" evidence="8">
    <location>
        <position position="61"/>
    </location>
    <ligand>
        <name>(R)-pantoate</name>
        <dbReference type="ChEBI" id="CHEBI:15980"/>
    </ligand>
</feature>